<feature type="domain" description="Gfo/Idh/MocA-like oxidoreductase N-terminal" evidence="2">
    <location>
        <begin position="1"/>
        <end position="120"/>
    </location>
</feature>
<dbReference type="InterPro" id="IPR000683">
    <property type="entry name" value="Gfo/Idh/MocA-like_OxRdtase_N"/>
</dbReference>
<dbReference type="InterPro" id="IPR036291">
    <property type="entry name" value="NAD(P)-bd_dom_sf"/>
</dbReference>
<dbReference type="Pfam" id="PF22725">
    <property type="entry name" value="GFO_IDH_MocA_C3"/>
    <property type="match status" value="1"/>
</dbReference>
<dbReference type="GO" id="GO:0000166">
    <property type="term" value="F:nucleotide binding"/>
    <property type="evidence" value="ECO:0007669"/>
    <property type="project" value="InterPro"/>
</dbReference>
<dbReference type="Proteomes" id="UP000234530">
    <property type="component" value="Chromosome"/>
</dbReference>
<dbReference type="PANTHER" id="PTHR43818:SF11">
    <property type="entry name" value="BCDNA.GH03377"/>
    <property type="match status" value="1"/>
</dbReference>
<feature type="domain" description="GFO/IDH/MocA-like oxidoreductase" evidence="3">
    <location>
        <begin position="129"/>
        <end position="248"/>
    </location>
</feature>
<dbReference type="RefSeq" id="WP_101753084.1">
    <property type="nucleotide sequence ID" value="NZ_CP025430.1"/>
</dbReference>
<dbReference type="KEGG" id="pzh:CX676_13470"/>
<dbReference type="InterPro" id="IPR055170">
    <property type="entry name" value="GFO_IDH_MocA-like_dom"/>
</dbReference>
<evidence type="ECO:0000313" key="5">
    <source>
        <dbReference type="Proteomes" id="UP000234530"/>
    </source>
</evidence>
<protein>
    <submittedName>
        <fullName evidence="4">Fructose reductase</fullName>
    </submittedName>
</protein>
<keyword evidence="5" id="KW-1185">Reference proteome</keyword>
<proteinExistence type="predicted"/>
<dbReference type="AlphaFoldDB" id="A0A2H5F0J3"/>
<dbReference type="SUPFAM" id="SSF55347">
    <property type="entry name" value="Glyceraldehyde-3-phosphate dehydrogenase-like, C-terminal domain"/>
    <property type="match status" value="1"/>
</dbReference>
<sequence length="332" mass="34652">MRWGLIGASNIASQHMIGAMRATGGEVRSVLSSSADRARDYAAANGIATGYADLAEMLADPDLDAVYISTTNEKHFPQAMAAIAAGKHVLCEKPLAMSVDDAVTMVRAAKDAGLVFATNHHLRNAGSHLAIRDLVASGRIGTVRSVRVFHAVHLPPHLQGWRIDNPAAGGGVIPDITVHDADTVRFHLGEDPVEVVAMTAQSGMGQGVEDSVMSVWSMPSGAQVQAHESFTHRFAGTGIEIHGSEGSIFARNVMTQQPVGEITLVTAAGAEPVSYPTHDLYERAVGLFADAVAGKGYPSADGRDGVASLAVAEAVAEAARTGRRTAVNYGGL</sequence>
<dbReference type="Gene3D" id="3.40.50.720">
    <property type="entry name" value="NAD(P)-binding Rossmann-like Domain"/>
    <property type="match status" value="1"/>
</dbReference>
<organism evidence="4 5">
    <name type="scientific">Paracoccus zhejiangensis</name>
    <dbReference type="NCBI Taxonomy" id="1077935"/>
    <lineage>
        <taxon>Bacteria</taxon>
        <taxon>Pseudomonadati</taxon>
        <taxon>Pseudomonadota</taxon>
        <taxon>Alphaproteobacteria</taxon>
        <taxon>Rhodobacterales</taxon>
        <taxon>Paracoccaceae</taxon>
        <taxon>Paracoccus</taxon>
    </lineage>
</organism>
<dbReference type="EMBL" id="CP025430">
    <property type="protein sequence ID" value="AUH65057.1"/>
    <property type="molecule type" value="Genomic_DNA"/>
</dbReference>
<reference evidence="4 5" key="1">
    <citation type="journal article" date="2013" name="Antonie Van Leeuwenhoek">
        <title>Paracoccus zhejiangensis sp. nov., isolated from activated sludge in wastewater-treatment system.</title>
        <authorList>
            <person name="Wu Z.G."/>
            <person name="Zhang D.F."/>
            <person name="Liu Y.L."/>
            <person name="Wang F."/>
            <person name="Jiang X."/>
            <person name="Li C."/>
            <person name="Li S.P."/>
            <person name="Hong Q."/>
            <person name="Li W.J."/>
        </authorList>
    </citation>
    <scope>NUCLEOTIDE SEQUENCE [LARGE SCALE GENOMIC DNA]</scope>
    <source>
        <strain evidence="4 5">J6</strain>
    </source>
</reference>
<dbReference type="OrthoDB" id="9815825at2"/>
<dbReference type="PANTHER" id="PTHR43818">
    <property type="entry name" value="BCDNA.GH03377"/>
    <property type="match status" value="1"/>
</dbReference>
<evidence type="ECO:0000259" key="2">
    <source>
        <dbReference type="Pfam" id="PF01408"/>
    </source>
</evidence>
<evidence type="ECO:0000259" key="3">
    <source>
        <dbReference type="Pfam" id="PF22725"/>
    </source>
</evidence>
<name>A0A2H5F0J3_9RHOB</name>
<dbReference type="GO" id="GO:0016491">
    <property type="term" value="F:oxidoreductase activity"/>
    <property type="evidence" value="ECO:0007669"/>
    <property type="project" value="UniProtKB-KW"/>
</dbReference>
<accession>A0A2H5F0J3</accession>
<keyword evidence="1" id="KW-0560">Oxidoreductase</keyword>
<gene>
    <name evidence="4" type="ORF">CX676_13470</name>
</gene>
<dbReference type="SUPFAM" id="SSF51735">
    <property type="entry name" value="NAD(P)-binding Rossmann-fold domains"/>
    <property type="match status" value="1"/>
</dbReference>
<dbReference type="Gene3D" id="3.30.360.10">
    <property type="entry name" value="Dihydrodipicolinate Reductase, domain 2"/>
    <property type="match status" value="1"/>
</dbReference>
<dbReference type="InterPro" id="IPR050463">
    <property type="entry name" value="Gfo/Idh/MocA_oxidrdct_glycsds"/>
</dbReference>
<dbReference type="Pfam" id="PF01408">
    <property type="entry name" value="GFO_IDH_MocA"/>
    <property type="match status" value="1"/>
</dbReference>
<evidence type="ECO:0000256" key="1">
    <source>
        <dbReference type="ARBA" id="ARBA00023002"/>
    </source>
</evidence>
<evidence type="ECO:0000313" key="4">
    <source>
        <dbReference type="EMBL" id="AUH65057.1"/>
    </source>
</evidence>